<feature type="transmembrane region" description="Helical" evidence="2">
    <location>
        <begin position="41"/>
        <end position="60"/>
    </location>
</feature>
<keyword evidence="2" id="KW-0472">Membrane</keyword>
<feature type="region of interest" description="Disordered" evidence="1">
    <location>
        <begin position="135"/>
        <end position="157"/>
    </location>
</feature>
<sequence length="296" mass="33043">MSEVVPYSKSPARLETSVMLGWISRPLQECRLATELVNTSILTLLYLIAFIVQLSVWSPYYRISWRDSNMAAGAGYPVRRELTPPLSFTHWLDRHRGTTSLPPIQGGNRSHLLPLTEATLRSQLFPVSLKQLTVRRVRPGPTSPEPQEPGPESPNPTLCQRHHSLVVKYTAPQSPTHFWAATSIKAPDVGFRPSPVTTTSACTYELTAHLHLPGRVPVGLGQDPSAIDTSVPDRNRVLMMTYLIITIHPSHSQPTKLEAKWPDSIPSLLVFGLFNFLVYAAGVYFLFVEWKRSGTN</sequence>
<organism evidence="3">
    <name type="scientific">Timema monikensis</name>
    <dbReference type="NCBI Taxonomy" id="170555"/>
    <lineage>
        <taxon>Eukaryota</taxon>
        <taxon>Metazoa</taxon>
        <taxon>Ecdysozoa</taxon>
        <taxon>Arthropoda</taxon>
        <taxon>Hexapoda</taxon>
        <taxon>Insecta</taxon>
        <taxon>Pterygota</taxon>
        <taxon>Neoptera</taxon>
        <taxon>Polyneoptera</taxon>
        <taxon>Phasmatodea</taxon>
        <taxon>Timematodea</taxon>
        <taxon>Timematoidea</taxon>
        <taxon>Timematidae</taxon>
        <taxon>Timema</taxon>
    </lineage>
</organism>
<evidence type="ECO:0000313" key="3">
    <source>
        <dbReference type="EMBL" id="CAD7435058.1"/>
    </source>
</evidence>
<protein>
    <submittedName>
        <fullName evidence="3">Uncharacterized protein</fullName>
    </submittedName>
</protein>
<evidence type="ECO:0000256" key="1">
    <source>
        <dbReference type="SAM" id="MobiDB-lite"/>
    </source>
</evidence>
<keyword evidence="2" id="KW-1133">Transmembrane helix</keyword>
<reference evidence="3" key="1">
    <citation type="submission" date="2020-11" db="EMBL/GenBank/DDBJ databases">
        <authorList>
            <person name="Tran Van P."/>
        </authorList>
    </citation>
    <scope>NUCLEOTIDE SEQUENCE</scope>
</reference>
<evidence type="ECO:0000256" key="2">
    <source>
        <dbReference type="SAM" id="Phobius"/>
    </source>
</evidence>
<dbReference type="AlphaFoldDB" id="A0A7R9ELB6"/>
<accession>A0A7R9ELB6</accession>
<feature type="transmembrane region" description="Helical" evidence="2">
    <location>
        <begin position="268"/>
        <end position="287"/>
    </location>
</feature>
<name>A0A7R9ELB6_9NEOP</name>
<dbReference type="EMBL" id="OB798853">
    <property type="protein sequence ID" value="CAD7435058.1"/>
    <property type="molecule type" value="Genomic_DNA"/>
</dbReference>
<feature type="compositionally biased region" description="Pro residues" evidence="1">
    <location>
        <begin position="141"/>
        <end position="154"/>
    </location>
</feature>
<proteinExistence type="predicted"/>
<keyword evidence="2" id="KW-0812">Transmembrane</keyword>
<gene>
    <name evidence="3" type="ORF">TMSB3V08_LOCUS11706</name>
</gene>